<dbReference type="PATRIC" id="fig|269796.9.peg.3565"/>
<dbReference type="HOGENOM" id="CLU_052030_2_2_5"/>
<gene>
    <name evidence="2" type="ordered locus">Rru_A3449</name>
</gene>
<proteinExistence type="predicted"/>
<dbReference type="EC" id="2.7.1.-" evidence="2"/>
<organism evidence="2 3">
    <name type="scientific">Rhodospirillum rubrum (strain ATCC 11170 / ATH 1.1.1 / DSM 467 / LMG 4362 / NCIMB 8255 / S1)</name>
    <dbReference type="NCBI Taxonomy" id="269796"/>
    <lineage>
        <taxon>Bacteria</taxon>
        <taxon>Pseudomonadati</taxon>
        <taxon>Pseudomonadota</taxon>
        <taxon>Alphaproteobacteria</taxon>
        <taxon>Rhodospirillales</taxon>
        <taxon>Rhodospirillaceae</taxon>
        <taxon>Rhodospirillum</taxon>
    </lineage>
</organism>
<dbReference type="GO" id="GO:0006109">
    <property type="term" value="P:regulation of carbohydrate metabolic process"/>
    <property type="evidence" value="ECO:0007669"/>
    <property type="project" value="InterPro"/>
</dbReference>
<dbReference type="GO" id="GO:0000155">
    <property type="term" value="F:phosphorelay sensor kinase activity"/>
    <property type="evidence" value="ECO:0007669"/>
    <property type="project" value="InterPro"/>
</dbReference>
<dbReference type="STRING" id="269796.Rru_A3449"/>
<dbReference type="PhylomeDB" id="Q2RNQ2"/>
<dbReference type="GO" id="GO:0005524">
    <property type="term" value="F:ATP binding"/>
    <property type="evidence" value="ECO:0007669"/>
    <property type="project" value="InterPro"/>
</dbReference>
<keyword evidence="3" id="KW-1185">Reference proteome</keyword>
<dbReference type="SUPFAM" id="SSF53795">
    <property type="entry name" value="PEP carboxykinase-like"/>
    <property type="match status" value="1"/>
</dbReference>
<keyword evidence="2" id="KW-0418">Kinase</keyword>
<keyword evidence="2" id="KW-0808">Transferase</keyword>
<dbReference type="CDD" id="cd01918">
    <property type="entry name" value="HprK_C"/>
    <property type="match status" value="1"/>
</dbReference>
<dbReference type="Pfam" id="PF07475">
    <property type="entry name" value="Hpr_kinase_C"/>
    <property type="match status" value="1"/>
</dbReference>
<dbReference type="AlphaFoldDB" id="Q2RNQ2"/>
<reference evidence="2 3" key="1">
    <citation type="journal article" date="2011" name="Stand. Genomic Sci.">
        <title>Complete genome sequence of Rhodospirillum rubrum type strain (S1).</title>
        <authorList>
            <person name="Munk A.C."/>
            <person name="Copeland A."/>
            <person name="Lucas S."/>
            <person name="Lapidus A."/>
            <person name="Del Rio T.G."/>
            <person name="Barry K."/>
            <person name="Detter J.C."/>
            <person name="Hammon N."/>
            <person name="Israni S."/>
            <person name="Pitluck S."/>
            <person name="Brettin T."/>
            <person name="Bruce D."/>
            <person name="Han C."/>
            <person name="Tapia R."/>
            <person name="Gilna P."/>
            <person name="Schmutz J."/>
            <person name="Larimer F."/>
            <person name="Land M."/>
            <person name="Kyrpides N.C."/>
            <person name="Mavromatis K."/>
            <person name="Richardson P."/>
            <person name="Rohde M."/>
            <person name="Goker M."/>
            <person name="Klenk H.P."/>
            <person name="Zhang Y."/>
            <person name="Roberts G.P."/>
            <person name="Reslewic S."/>
            <person name="Schwartz D.C."/>
        </authorList>
    </citation>
    <scope>NUCLEOTIDE SEQUENCE [LARGE SCALE GENOMIC DNA]</scope>
    <source>
        <strain evidence="3">ATCC 11170 / ATH 1.1.1 / DSM 467 / LMG 4362 / NCIMB 8255 / S1</strain>
    </source>
</reference>
<dbReference type="eggNOG" id="COG1493">
    <property type="taxonomic scope" value="Bacteria"/>
</dbReference>
<dbReference type="InterPro" id="IPR011104">
    <property type="entry name" value="Hpr_kin/Pase_C"/>
</dbReference>
<dbReference type="InterPro" id="IPR027417">
    <property type="entry name" value="P-loop_NTPase"/>
</dbReference>
<name>Q2RNQ2_RHORT</name>
<evidence type="ECO:0000313" key="2">
    <source>
        <dbReference type="EMBL" id="ABC24243.1"/>
    </source>
</evidence>
<dbReference type="Gene3D" id="3.40.50.300">
    <property type="entry name" value="P-loop containing nucleotide triphosphate hydrolases"/>
    <property type="match status" value="1"/>
</dbReference>
<evidence type="ECO:0000259" key="1">
    <source>
        <dbReference type="Pfam" id="PF07475"/>
    </source>
</evidence>
<dbReference type="EMBL" id="CP000230">
    <property type="protein sequence ID" value="ABC24243.1"/>
    <property type="molecule type" value="Genomic_DNA"/>
</dbReference>
<dbReference type="Proteomes" id="UP000001929">
    <property type="component" value="Chromosome"/>
</dbReference>
<protein>
    <submittedName>
        <fullName evidence="2">Hpr(Ser) kinase/phosphatase</fullName>
        <ecNumber evidence="2">2.7.1.-</ecNumber>
    </submittedName>
</protein>
<dbReference type="EnsemblBacteria" id="ABC24243">
    <property type="protein sequence ID" value="ABC24243"/>
    <property type="gene ID" value="Rru_A3449"/>
</dbReference>
<feature type="domain" description="HPr kinase/phosphorylase C-terminal" evidence="1">
    <location>
        <begin position="19"/>
        <end position="93"/>
    </location>
</feature>
<evidence type="ECO:0000313" key="3">
    <source>
        <dbReference type="Proteomes" id="UP000001929"/>
    </source>
</evidence>
<dbReference type="KEGG" id="rru:Rru_A3449"/>
<sequence>MTPGLPSSILGDMDKPPPTVHGTAIARDGWAVLLRGPSGSGKSDLALRMIDRGAVLVGDDQLIVLAGPAGPALAPPDPLRGLIEVRGLGLVEMPAAIDPVPLALVVDLVPGGPIERLPDPAQADIGGASVALVRLDPFEASAPVKLDLALAVARGDSKLAC</sequence>
<accession>Q2RNQ2</accession>